<dbReference type="Pfam" id="PF17293">
    <property type="entry name" value="Arm-DNA-bind_5"/>
    <property type="match status" value="1"/>
</dbReference>
<dbReference type="Proteomes" id="UP000002221">
    <property type="component" value="Chromosome"/>
</dbReference>
<dbReference type="InterPro" id="IPR050090">
    <property type="entry name" value="Tyrosine_recombinase_XerCD"/>
</dbReference>
<keyword evidence="3 5" id="KW-0238">DNA-binding</keyword>
<evidence type="ECO:0000256" key="1">
    <source>
        <dbReference type="ARBA" id="ARBA00008857"/>
    </source>
</evidence>
<dbReference type="Gene3D" id="1.10.150.130">
    <property type="match status" value="1"/>
</dbReference>
<dbReference type="RefSeq" id="WP_012844581.1">
    <property type="nucleotide sequence ID" value="NC_013501.1"/>
</dbReference>
<dbReference type="InterPro" id="IPR002104">
    <property type="entry name" value="Integrase_catalytic"/>
</dbReference>
<dbReference type="AlphaFoldDB" id="D0MD58"/>
<evidence type="ECO:0000259" key="7">
    <source>
        <dbReference type="PROSITE" id="PS51900"/>
    </source>
</evidence>
<organism evidence="8 9">
    <name type="scientific">Rhodothermus marinus (strain ATCC 43812 / DSM 4252 / R-10)</name>
    <name type="common">Rhodothermus obamensis</name>
    <dbReference type="NCBI Taxonomy" id="518766"/>
    <lineage>
        <taxon>Bacteria</taxon>
        <taxon>Pseudomonadati</taxon>
        <taxon>Rhodothermota</taxon>
        <taxon>Rhodothermia</taxon>
        <taxon>Rhodothermales</taxon>
        <taxon>Rhodothermaceae</taxon>
        <taxon>Rhodothermus</taxon>
    </lineage>
</organism>
<dbReference type="GO" id="GO:0003677">
    <property type="term" value="F:DNA binding"/>
    <property type="evidence" value="ECO:0007669"/>
    <property type="project" value="UniProtKB-UniRule"/>
</dbReference>
<gene>
    <name evidence="8" type="ordered locus">Rmar_2090</name>
</gene>
<evidence type="ECO:0000256" key="3">
    <source>
        <dbReference type="ARBA" id="ARBA00023125"/>
    </source>
</evidence>
<dbReference type="Pfam" id="PF13102">
    <property type="entry name" value="Phage_int_SAM_5"/>
    <property type="match status" value="1"/>
</dbReference>
<dbReference type="GO" id="GO:0006310">
    <property type="term" value="P:DNA recombination"/>
    <property type="evidence" value="ECO:0007669"/>
    <property type="project" value="UniProtKB-KW"/>
</dbReference>
<evidence type="ECO:0000256" key="2">
    <source>
        <dbReference type="ARBA" id="ARBA00022908"/>
    </source>
</evidence>
<dbReference type="InterPro" id="IPR010998">
    <property type="entry name" value="Integrase_recombinase_N"/>
</dbReference>
<dbReference type="EMBL" id="CP001807">
    <property type="protein sequence ID" value="ACY48970.1"/>
    <property type="molecule type" value="Genomic_DNA"/>
</dbReference>
<accession>D0MD58</accession>
<dbReference type="SUPFAM" id="SSF56349">
    <property type="entry name" value="DNA breaking-rejoining enzymes"/>
    <property type="match status" value="1"/>
</dbReference>
<dbReference type="PANTHER" id="PTHR30349:SF64">
    <property type="entry name" value="PROPHAGE INTEGRASE INTD-RELATED"/>
    <property type="match status" value="1"/>
</dbReference>
<evidence type="ECO:0000313" key="8">
    <source>
        <dbReference type="EMBL" id="ACY48970.1"/>
    </source>
</evidence>
<dbReference type="STRING" id="518766.Rmar_2090"/>
<dbReference type="InterPro" id="IPR025269">
    <property type="entry name" value="SAM-like_dom"/>
</dbReference>
<dbReference type="KEGG" id="rmr:Rmar_2090"/>
<evidence type="ECO:0000259" key="6">
    <source>
        <dbReference type="PROSITE" id="PS51898"/>
    </source>
</evidence>
<feature type="domain" description="Core-binding (CB)" evidence="7">
    <location>
        <begin position="95"/>
        <end position="180"/>
    </location>
</feature>
<dbReference type="PROSITE" id="PS51900">
    <property type="entry name" value="CB"/>
    <property type="match status" value="1"/>
</dbReference>
<keyword evidence="9" id="KW-1185">Reference proteome</keyword>
<feature type="domain" description="Tyr recombinase" evidence="6">
    <location>
        <begin position="199"/>
        <end position="392"/>
    </location>
</feature>
<dbReference type="InterPro" id="IPR044068">
    <property type="entry name" value="CB"/>
</dbReference>
<reference evidence="8 9" key="1">
    <citation type="journal article" date="2009" name="Stand. Genomic Sci.">
        <title>Complete genome sequence of Rhodothermus marinus type strain (R-10).</title>
        <authorList>
            <person name="Nolan M."/>
            <person name="Tindall B.J."/>
            <person name="Pomrenke H."/>
            <person name="Lapidus A."/>
            <person name="Copeland A."/>
            <person name="Glavina Del Rio T."/>
            <person name="Lucas S."/>
            <person name="Chen F."/>
            <person name="Tice H."/>
            <person name="Cheng J.F."/>
            <person name="Saunders E."/>
            <person name="Han C."/>
            <person name="Bruce D."/>
            <person name="Goodwin L."/>
            <person name="Chain P."/>
            <person name="Pitluck S."/>
            <person name="Ovchinikova G."/>
            <person name="Pati A."/>
            <person name="Ivanova N."/>
            <person name="Mavromatis K."/>
            <person name="Chen A."/>
            <person name="Palaniappan K."/>
            <person name="Land M."/>
            <person name="Hauser L."/>
            <person name="Chang Y.J."/>
            <person name="Jeffries C.D."/>
            <person name="Brettin T."/>
            <person name="Goker M."/>
            <person name="Bristow J."/>
            <person name="Eisen J.A."/>
            <person name="Markowitz V."/>
            <person name="Hugenholtz P."/>
            <person name="Kyrpides N.C."/>
            <person name="Klenk H.P."/>
            <person name="Detter J.C."/>
        </authorList>
    </citation>
    <scope>NUCLEOTIDE SEQUENCE [LARGE SCALE GENOMIC DNA]</scope>
    <source>
        <strain evidence="9">ATCC 43812 / DSM 4252 / R-10</strain>
    </source>
</reference>
<keyword evidence="2" id="KW-0229">DNA integration</keyword>
<dbReference type="InterPro" id="IPR013762">
    <property type="entry name" value="Integrase-like_cat_sf"/>
</dbReference>
<dbReference type="eggNOG" id="COG4974">
    <property type="taxonomic scope" value="Bacteria"/>
</dbReference>
<protein>
    <submittedName>
        <fullName evidence="8">Integrase family protein</fullName>
    </submittedName>
</protein>
<dbReference type="GO" id="GO:0015074">
    <property type="term" value="P:DNA integration"/>
    <property type="evidence" value="ECO:0007669"/>
    <property type="project" value="UniProtKB-KW"/>
</dbReference>
<dbReference type="InterPro" id="IPR011010">
    <property type="entry name" value="DNA_brk_join_enz"/>
</dbReference>
<evidence type="ECO:0000256" key="4">
    <source>
        <dbReference type="ARBA" id="ARBA00023172"/>
    </source>
</evidence>
<comment type="similarity">
    <text evidence="1">Belongs to the 'phage' integrase family.</text>
</comment>
<dbReference type="PANTHER" id="PTHR30349">
    <property type="entry name" value="PHAGE INTEGRASE-RELATED"/>
    <property type="match status" value="1"/>
</dbReference>
<dbReference type="InterPro" id="IPR035386">
    <property type="entry name" value="Arm-DNA-bind_5"/>
</dbReference>
<evidence type="ECO:0000313" key="9">
    <source>
        <dbReference type="Proteomes" id="UP000002221"/>
    </source>
</evidence>
<sequence length="392" mass="44479">MGVRIYLDRPGPDGRAPLRLALLRARRQCWLSLPVRVRPADWNRRRQRLRPSAPAAAEINARLEAIVARAEALLLTGQSLEAVRDRLKADLGLVPQEHRLLPLFDEWLAVKRLVLKSSSLQVLARVRKYLEAFAEDLTIERVDRAFLERFQAFLTTERGQSAATANRLAKYVRTFFLWLEERGLLEKAPKPLPLPEAKREIIFLTPEELRAFQEVDLSGLPEGYERARTIFLLACFTGLRASDLKAGMRPEAWDTIDMEAGVWHLREQKTGIFRRVPLVEPARRILRRRLEAGAPTPVPKLSEQKVNIYVKEIAERAGIVAPVRLGDGREVPKCQVLSLHAGRRTFVSLVAHTSGTAPLVGLTHADLDTLQKYLGAWDESRRRALEKAFRGL</sequence>
<evidence type="ECO:0000256" key="5">
    <source>
        <dbReference type="PROSITE-ProRule" id="PRU01248"/>
    </source>
</evidence>
<dbReference type="Gene3D" id="1.10.443.10">
    <property type="entry name" value="Intergrase catalytic core"/>
    <property type="match status" value="1"/>
</dbReference>
<dbReference type="PROSITE" id="PS51898">
    <property type="entry name" value="TYR_RECOMBINASE"/>
    <property type="match status" value="1"/>
</dbReference>
<keyword evidence="4" id="KW-0233">DNA recombination</keyword>
<dbReference type="HOGENOM" id="CLU_033139_7_1_10"/>
<dbReference type="Pfam" id="PF00589">
    <property type="entry name" value="Phage_integrase"/>
    <property type="match status" value="1"/>
</dbReference>
<proteinExistence type="inferred from homology"/>
<name>D0MD58_RHOM4</name>
<dbReference type="OrthoDB" id="1493636at2"/>